<dbReference type="Proteomes" id="UP001596447">
    <property type="component" value="Unassembled WGS sequence"/>
</dbReference>
<comment type="caution">
    <text evidence="2">The sequence shown here is derived from an EMBL/GenBank/DDBJ whole genome shotgun (WGS) entry which is preliminary data.</text>
</comment>
<dbReference type="EMBL" id="JBHTAR010000011">
    <property type="protein sequence ID" value="MFC7200910.1"/>
    <property type="molecule type" value="Genomic_DNA"/>
</dbReference>
<evidence type="ECO:0008006" key="4">
    <source>
        <dbReference type="Google" id="ProtNLM"/>
    </source>
</evidence>
<name>A0ABD5Z6T8_9EURY</name>
<keyword evidence="1" id="KW-1133">Transmembrane helix</keyword>
<evidence type="ECO:0000256" key="1">
    <source>
        <dbReference type="SAM" id="Phobius"/>
    </source>
</evidence>
<proteinExistence type="predicted"/>
<gene>
    <name evidence="2" type="ORF">ACFQJ9_16100</name>
</gene>
<feature type="transmembrane region" description="Helical" evidence="1">
    <location>
        <begin position="54"/>
        <end position="75"/>
    </location>
</feature>
<evidence type="ECO:0000313" key="2">
    <source>
        <dbReference type="EMBL" id="MFC7200910.1"/>
    </source>
</evidence>
<keyword evidence="3" id="KW-1185">Reference proteome</keyword>
<dbReference type="RefSeq" id="WP_279527673.1">
    <property type="nucleotide sequence ID" value="NZ_CP122312.1"/>
</dbReference>
<dbReference type="AlphaFoldDB" id="A0ABD5Z6T8"/>
<keyword evidence="1" id="KW-0812">Transmembrane</keyword>
<accession>A0ABD5Z6T8</accession>
<keyword evidence="1" id="KW-0472">Membrane</keyword>
<reference evidence="2 3" key="1">
    <citation type="journal article" date="2019" name="Int. J. Syst. Evol. Microbiol.">
        <title>The Global Catalogue of Microorganisms (GCM) 10K type strain sequencing project: providing services to taxonomists for standard genome sequencing and annotation.</title>
        <authorList>
            <consortium name="The Broad Institute Genomics Platform"/>
            <consortium name="The Broad Institute Genome Sequencing Center for Infectious Disease"/>
            <person name="Wu L."/>
            <person name="Ma J."/>
        </authorList>
    </citation>
    <scope>NUCLEOTIDE SEQUENCE [LARGE SCALE GENOMIC DNA]</scope>
    <source>
        <strain evidence="2 3">XZGYJ-43</strain>
    </source>
</reference>
<evidence type="ECO:0000313" key="3">
    <source>
        <dbReference type="Proteomes" id="UP001596447"/>
    </source>
</evidence>
<protein>
    <recommendedName>
        <fullName evidence="4">C2H2-type domain-containing protein</fullName>
    </recommendedName>
</protein>
<organism evidence="2 3">
    <name type="scientific">Halospeciosus flavus</name>
    <dbReference type="NCBI Taxonomy" id="3032283"/>
    <lineage>
        <taxon>Archaea</taxon>
        <taxon>Methanobacteriati</taxon>
        <taxon>Methanobacteriota</taxon>
        <taxon>Stenosarchaea group</taxon>
        <taxon>Halobacteria</taxon>
        <taxon>Halobacteriales</taxon>
        <taxon>Halobacteriaceae</taxon>
        <taxon>Halospeciosus</taxon>
    </lineage>
</organism>
<sequence length="211" mass="22830">MPDCDYCGTSLDDEDAYLDHLGAEHDDELGRIERRRVDEHRAAVEETRRKRYNLALGLFLAIGVGLLAGGAYFFLAGGGGGTANAAGSGGSAPHAYGSVHWHGQIEVVVDGHHVDFSKDRYQVQDKYFHFENGNGERWHVHGKGVTLAYGLDTLGIDVTNSSVTYDGTTYRESDPGTNVTVTVNGDPVAPRSHVLQDGDTVRVVVEQNESA</sequence>